<keyword evidence="7 11" id="KW-0547">Nucleotide-binding</keyword>
<evidence type="ECO:0000313" key="12">
    <source>
        <dbReference type="EMBL" id="GAB1580266.1"/>
    </source>
</evidence>
<keyword evidence="13" id="KW-1185">Reference proteome</keyword>
<evidence type="ECO:0000256" key="6">
    <source>
        <dbReference type="ARBA" id="ARBA00022605"/>
    </source>
</evidence>
<proteinExistence type="inferred from homology"/>
<comment type="catalytic activity">
    <reaction evidence="1 11">
        <text>1-(5-phospho-beta-D-ribosyl)-ATP + H2O = 1-(5-phospho-beta-D-ribosyl)-5'-AMP + diphosphate + H(+)</text>
        <dbReference type="Rhea" id="RHEA:22828"/>
        <dbReference type="ChEBI" id="CHEBI:15377"/>
        <dbReference type="ChEBI" id="CHEBI:15378"/>
        <dbReference type="ChEBI" id="CHEBI:33019"/>
        <dbReference type="ChEBI" id="CHEBI:59457"/>
        <dbReference type="ChEBI" id="CHEBI:73183"/>
        <dbReference type="EC" id="3.6.1.31"/>
    </reaction>
</comment>
<dbReference type="InterPro" id="IPR008179">
    <property type="entry name" value="HisE"/>
</dbReference>
<dbReference type="NCBIfam" id="TIGR03188">
    <property type="entry name" value="histidine_hisI"/>
    <property type="match status" value="1"/>
</dbReference>
<evidence type="ECO:0000256" key="11">
    <source>
        <dbReference type="HAMAP-Rule" id="MF_01020"/>
    </source>
</evidence>
<dbReference type="Pfam" id="PF01503">
    <property type="entry name" value="PRA-PH"/>
    <property type="match status" value="1"/>
</dbReference>
<dbReference type="CDD" id="cd11534">
    <property type="entry name" value="NTP-PPase_HisIE_like"/>
    <property type="match status" value="1"/>
</dbReference>
<evidence type="ECO:0000256" key="4">
    <source>
        <dbReference type="ARBA" id="ARBA00009392"/>
    </source>
</evidence>
<keyword evidence="6 11" id="KW-0028">Amino-acid biosynthesis</keyword>
<organism evidence="12 13">
    <name type="scientific">Phyllobacterium phragmitis</name>
    <dbReference type="NCBI Taxonomy" id="2670329"/>
    <lineage>
        <taxon>Bacteria</taxon>
        <taxon>Pseudomonadati</taxon>
        <taxon>Pseudomonadota</taxon>
        <taxon>Alphaproteobacteria</taxon>
        <taxon>Hyphomicrobiales</taxon>
        <taxon>Phyllobacteriaceae</taxon>
        <taxon>Phyllobacterium</taxon>
    </lineage>
</organism>
<dbReference type="Proteomes" id="UP001628091">
    <property type="component" value="Unassembled WGS sequence"/>
</dbReference>
<dbReference type="Gene3D" id="1.10.287.1080">
    <property type="entry name" value="MazG-like"/>
    <property type="match status" value="1"/>
</dbReference>
<keyword evidence="5 11" id="KW-0963">Cytoplasm</keyword>
<evidence type="ECO:0000256" key="9">
    <source>
        <dbReference type="ARBA" id="ARBA00022840"/>
    </source>
</evidence>
<comment type="similarity">
    <text evidence="4 11">Belongs to the PRA-PH family.</text>
</comment>
<dbReference type="PANTHER" id="PTHR42945:SF9">
    <property type="entry name" value="HISTIDINE BIOSYNTHESIS BIFUNCTIONAL PROTEIN HISIE"/>
    <property type="match status" value="1"/>
</dbReference>
<evidence type="ECO:0000256" key="1">
    <source>
        <dbReference type="ARBA" id="ARBA00001460"/>
    </source>
</evidence>
<dbReference type="HAMAP" id="MF_01020">
    <property type="entry name" value="HisE"/>
    <property type="match status" value="1"/>
</dbReference>
<name>A0ABQ0GUA8_9HYPH</name>
<comment type="subcellular location">
    <subcellularLocation>
        <location evidence="2 11">Cytoplasm</location>
    </subcellularLocation>
</comment>
<dbReference type="InterPro" id="IPR021130">
    <property type="entry name" value="PRib-ATP_PPHydrolase-like"/>
</dbReference>
<evidence type="ECO:0000256" key="2">
    <source>
        <dbReference type="ARBA" id="ARBA00004496"/>
    </source>
</evidence>
<accession>A0ABQ0GUA8</accession>
<comment type="pathway">
    <text evidence="3 11">Amino-acid biosynthesis; L-histidine biosynthesis; L-histidine from 5-phospho-alpha-D-ribose 1-diphosphate: step 2/9.</text>
</comment>
<keyword evidence="10 11" id="KW-0368">Histidine biosynthesis</keyword>
<evidence type="ECO:0000256" key="5">
    <source>
        <dbReference type="ARBA" id="ARBA00022490"/>
    </source>
</evidence>
<dbReference type="PANTHER" id="PTHR42945">
    <property type="entry name" value="HISTIDINE BIOSYNTHESIS BIFUNCTIONAL PROTEIN"/>
    <property type="match status" value="1"/>
</dbReference>
<sequence>MRQKVKAYPSAAARAGGQMSEFTLDDLERIVAERAGATDGSSYTASLVARGVAKAAQKLGEEAVETVIAAVSGDKEGVITESADLLYHLLVVWKISGVELSAVLAELERRTVQSGLAEKAGRTAS</sequence>
<dbReference type="EMBL" id="BAAFZP010000001">
    <property type="protein sequence ID" value="GAB1580266.1"/>
    <property type="molecule type" value="Genomic_DNA"/>
</dbReference>
<protein>
    <recommendedName>
        <fullName evidence="11">Phosphoribosyl-ATP pyrophosphatase</fullName>
        <shortName evidence="11">PRA-PH</shortName>
        <ecNumber evidence="11">3.6.1.31</ecNumber>
    </recommendedName>
</protein>
<dbReference type="NCBIfam" id="NF001613">
    <property type="entry name" value="PRK00400.1-5"/>
    <property type="match status" value="1"/>
</dbReference>
<keyword evidence="9 11" id="KW-0067">ATP-binding</keyword>
<gene>
    <name evidence="11" type="primary">hisE</name>
    <name evidence="12" type="ORF">PPNSA23_02090</name>
</gene>
<evidence type="ECO:0000313" key="13">
    <source>
        <dbReference type="Proteomes" id="UP001628091"/>
    </source>
</evidence>
<evidence type="ECO:0000256" key="10">
    <source>
        <dbReference type="ARBA" id="ARBA00023102"/>
    </source>
</evidence>
<dbReference type="EC" id="3.6.1.31" evidence="11"/>
<comment type="caution">
    <text evidence="12">The sequence shown here is derived from an EMBL/GenBank/DDBJ whole genome shotgun (WGS) entry which is preliminary data.</text>
</comment>
<keyword evidence="8 11" id="KW-0378">Hydrolase</keyword>
<reference evidence="12 13" key="1">
    <citation type="submission" date="2024-10" db="EMBL/GenBank/DDBJ databases">
        <title>Isolation, draft genome sequencing and identification of Phyllobacterium sp. NSA23, isolated from leaf soil.</title>
        <authorList>
            <person name="Akita H."/>
        </authorList>
    </citation>
    <scope>NUCLEOTIDE SEQUENCE [LARGE SCALE GENOMIC DNA]</scope>
    <source>
        <strain evidence="12 13">NSA23</strain>
    </source>
</reference>
<evidence type="ECO:0000256" key="3">
    <source>
        <dbReference type="ARBA" id="ARBA00005204"/>
    </source>
</evidence>
<evidence type="ECO:0000256" key="7">
    <source>
        <dbReference type="ARBA" id="ARBA00022741"/>
    </source>
</evidence>
<dbReference type="SUPFAM" id="SSF101386">
    <property type="entry name" value="all-alpha NTP pyrophosphatases"/>
    <property type="match status" value="1"/>
</dbReference>
<evidence type="ECO:0000256" key="8">
    <source>
        <dbReference type="ARBA" id="ARBA00022801"/>
    </source>
</evidence>